<proteinExistence type="predicted"/>
<organism evidence="2 3">
    <name type="scientific">Pseudoneurospora amorphoporcata</name>
    <dbReference type="NCBI Taxonomy" id="241081"/>
    <lineage>
        <taxon>Eukaryota</taxon>
        <taxon>Fungi</taxon>
        <taxon>Dikarya</taxon>
        <taxon>Ascomycota</taxon>
        <taxon>Pezizomycotina</taxon>
        <taxon>Sordariomycetes</taxon>
        <taxon>Sordariomycetidae</taxon>
        <taxon>Sordariales</taxon>
        <taxon>Sordariaceae</taxon>
        <taxon>Pseudoneurospora</taxon>
    </lineage>
</organism>
<evidence type="ECO:0000313" key="3">
    <source>
        <dbReference type="Proteomes" id="UP001303222"/>
    </source>
</evidence>
<feature type="transmembrane region" description="Helical" evidence="1">
    <location>
        <begin position="101"/>
        <end position="121"/>
    </location>
</feature>
<keyword evidence="3" id="KW-1185">Reference proteome</keyword>
<reference evidence="2" key="2">
    <citation type="submission" date="2023-06" db="EMBL/GenBank/DDBJ databases">
        <authorList>
            <consortium name="Lawrence Berkeley National Laboratory"/>
            <person name="Mondo S.J."/>
            <person name="Hensen N."/>
            <person name="Bonometti L."/>
            <person name="Westerberg I."/>
            <person name="Brannstrom I.O."/>
            <person name="Guillou S."/>
            <person name="Cros-Aarteil S."/>
            <person name="Calhoun S."/>
            <person name="Haridas S."/>
            <person name="Kuo A."/>
            <person name="Pangilinan J."/>
            <person name="Riley R."/>
            <person name="Labutti K."/>
            <person name="Andreopoulos B."/>
            <person name="Lipzen A."/>
            <person name="Chen C."/>
            <person name="Yanf M."/>
            <person name="Daum C."/>
            <person name="Ng V."/>
            <person name="Clum A."/>
            <person name="Steindorff A."/>
            <person name="Ohm R."/>
            <person name="Martin F."/>
            <person name="Silar P."/>
            <person name="Natvig D."/>
            <person name="Lalanne C."/>
            <person name="Gautier V."/>
            <person name="Ament-Velasquez S.L."/>
            <person name="Kruys A."/>
            <person name="Hutchinson M.I."/>
            <person name="Powell A.J."/>
            <person name="Barry K."/>
            <person name="Miller A.N."/>
            <person name="Grigoriev I.V."/>
            <person name="Debuchy R."/>
            <person name="Gladieux P."/>
            <person name="Thoren M.H."/>
            <person name="Johannesson H."/>
        </authorList>
    </citation>
    <scope>NUCLEOTIDE SEQUENCE</scope>
    <source>
        <strain evidence="2">CBS 626.80</strain>
    </source>
</reference>
<protein>
    <submittedName>
        <fullName evidence="2">Uncharacterized protein</fullName>
    </submittedName>
</protein>
<name>A0AAN6NPB4_9PEZI</name>
<dbReference type="AlphaFoldDB" id="A0AAN6NPB4"/>
<dbReference type="Proteomes" id="UP001303222">
    <property type="component" value="Unassembled WGS sequence"/>
</dbReference>
<evidence type="ECO:0000313" key="2">
    <source>
        <dbReference type="EMBL" id="KAK3948659.1"/>
    </source>
</evidence>
<gene>
    <name evidence="2" type="ORF">QBC32DRAFT_408466</name>
</gene>
<accession>A0AAN6NPB4</accession>
<feature type="transmembrane region" description="Helical" evidence="1">
    <location>
        <begin position="133"/>
        <end position="151"/>
    </location>
</feature>
<dbReference type="EMBL" id="MU859252">
    <property type="protein sequence ID" value="KAK3948659.1"/>
    <property type="molecule type" value="Genomic_DNA"/>
</dbReference>
<sequence length="219" mass="24532">MNLNDEVINRRLEYSKATSYYILSCINQFELPTEPQGKRELVETLVYGIFKPLEHHQPDGHGGQGQIAEEAARQAVLYTTELRKALAFQLRMYRRRGTYPAGINICVFLGAFAISIGLVFADDLGEYTTAHSLALGLLVSWLPILVMFCIVDRNPISGIRNSRNWPKVASFLVTGDWLQVFTISKVVLELEKISGTAKTARDTLDYNVNQGRNAMSGTM</sequence>
<keyword evidence="1" id="KW-0472">Membrane</keyword>
<keyword evidence="1" id="KW-0812">Transmembrane</keyword>
<comment type="caution">
    <text evidence="2">The sequence shown here is derived from an EMBL/GenBank/DDBJ whole genome shotgun (WGS) entry which is preliminary data.</text>
</comment>
<evidence type="ECO:0000256" key="1">
    <source>
        <dbReference type="SAM" id="Phobius"/>
    </source>
</evidence>
<reference evidence="2" key="1">
    <citation type="journal article" date="2023" name="Mol. Phylogenet. Evol.">
        <title>Genome-scale phylogeny and comparative genomics of the fungal order Sordariales.</title>
        <authorList>
            <person name="Hensen N."/>
            <person name="Bonometti L."/>
            <person name="Westerberg I."/>
            <person name="Brannstrom I.O."/>
            <person name="Guillou S."/>
            <person name="Cros-Aarteil S."/>
            <person name="Calhoun S."/>
            <person name="Haridas S."/>
            <person name="Kuo A."/>
            <person name="Mondo S."/>
            <person name="Pangilinan J."/>
            <person name="Riley R."/>
            <person name="LaButti K."/>
            <person name="Andreopoulos B."/>
            <person name="Lipzen A."/>
            <person name="Chen C."/>
            <person name="Yan M."/>
            <person name="Daum C."/>
            <person name="Ng V."/>
            <person name="Clum A."/>
            <person name="Steindorff A."/>
            <person name="Ohm R.A."/>
            <person name="Martin F."/>
            <person name="Silar P."/>
            <person name="Natvig D.O."/>
            <person name="Lalanne C."/>
            <person name="Gautier V."/>
            <person name="Ament-Velasquez S.L."/>
            <person name="Kruys A."/>
            <person name="Hutchinson M.I."/>
            <person name="Powell A.J."/>
            <person name="Barry K."/>
            <person name="Miller A.N."/>
            <person name="Grigoriev I.V."/>
            <person name="Debuchy R."/>
            <person name="Gladieux P."/>
            <person name="Hiltunen Thoren M."/>
            <person name="Johannesson H."/>
        </authorList>
    </citation>
    <scope>NUCLEOTIDE SEQUENCE</scope>
    <source>
        <strain evidence="2">CBS 626.80</strain>
    </source>
</reference>
<keyword evidence="1" id="KW-1133">Transmembrane helix</keyword>